<dbReference type="GO" id="GO:0000725">
    <property type="term" value="P:recombinational repair"/>
    <property type="evidence" value="ECO:0007669"/>
    <property type="project" value="TreeGrafter"/>
</dbReference>
<dbReference type="PROSITE" id="PS51198">
    <property type="entry name" value="UVRD_HELICASE_ATP_BIND"/>
    <property type="match status" value="1"/>
</dbReference>
<comment type="catalytic activity">
    <reaction evidence="6">
        <text>Couples ATP hydrolysis with the unwinding of duplex DNA by translocating in the 3'-5' direction.</text>
        <dbReference type="EC" id="5.6.2.4"/>
    </reaction>
</comment>
<organism evidence="12 13">
    <name type="scientific">Wenyingzhuangia marina</name>
    <dbReference type="NCBI Taxonomy" id="1195760"/>
    <lineage>
        <taxon>Bacteria</taxon>
        <taxon>Pseudomonadati</taxon>
        <taxon>Bacteroidota</taxon>
        <taxon>Flavobacteriia</taxon>
        <taxon>Flavobacteriales</taxon>
        <taxon>Flavobacteriaceae</taxon>
        <taxon>Wenyingzhuangia</taxon>
    </lineage>
</organism>
<dbReference type="STRING" id="1195760.SAMN05444281_0677"/>
<dbReference type="InterPro" id="IPR014017">
    <property type="entry name" value="DNA_helicase_UvrD-like_C"/>
</dbReference>
<feature type="domain" description="UvrD-like helicase C-terminal" evidence="11">
    <location>
        <begin position="487"/>
        <end position="738"/>
    </location>
</feature>
<evidence type="ECO:0000256" key="4">
    <source>
        <dbReference type="ARBA" id="ARBA00022840"/>
    </source>
</evidence>
<keyword evidence="3 9" id="KW-0347">Helicase</keyword>
<name>A0A1M5T4L9_9FLAO</name>
<keyword evidence="2 9" id="KW-0378">Hydrolase</keyword>
<keyword evidence="13" id="KW-1185">Reference proteome</keyword>
<proteinExistence type="predicted"/>
<keyword evidence="12" id="KW-0269">Exonuclease</keyword>
<dbReference type="RefSeq" id="WP_073118249.1">
    <property type="nucleotide sequence ID" value="NZ_BMEN01000001.1"/>
</dbReference>
<dbReference type="OrthoDB" id="9810135at2"/>
<dbReference type="InterPro" id="IPR011335">
    <property type="entry name" value="Restrct_endonuc-II-like"/>
</dbReference>
<dbReference type="Pfam" id="PF00580">
    <property type="entry name" value="UvrD-helicase"/>
    <property type="match status" value="2"/>
</dbReference>
<dbReference type="PANTHER" id="PTHR11070">
    <property type="entry name" value="UVRD / RECB / PCRA DNA HELICASE FAMILY MEMBER"/>
    <property type="match status" value="1"/>
</dbReference>
<keyword evidence="1 9" id="KW-0547">Nucleotide-binding</keyword>
<dbReference type="SUPFAM" id="SSF52540">
    <property type="entry name" value="P-loop containing nucleoside triphosphate hydrolases"/>
    <property type="match status" value="1"/>
</dbReference>
<dbReference type="InterPro" id="IPR027417">
    <property type="entry name" value="P-loop_NTPase"/>
</dbReference>
<keyword evidence="4 9" id="KW-0067">ATP-binding</keyword>
<dbReference type="Pfam" id="PF13361">
    <property type="entry name" value="UvrD_C"/>
    <property type="match status" value="2"/>
</dbReference>
<reference evidence="13" key="1">
    <citation type="submission" date="2016-11" db="EMBL/GenBank/DDBJ databases">
        <authorList>
            <person name="Varghese N."/>
            <person name="Submissions S."/>
        </authorList>
    </citation>
    <scope>NUCLEOTIDE SEQUENCE [LARGE SCALE GENOMIC DNA]</scope>
    <source>
        <strain evidence="13">DSM 100572</strain>
    </source>
</reference>
<dbReference type="PROSITE" id="PS51217">
    <property type="entry name" value="UVRD_HELICASE_CTER"/>
    <property type="match status" value="1"/>
</dbReference>
<evidence type="ECO:0000256" key="9">
    <source>
        <dbReference type="PROSITE-ProRule" id="PRU00560"/>
    </source>
</evidence>
<dbReference type="InterPro" id="IPR000212">
    <property type="entry name" value="DNA_helicase_UvrD/REP"/>
</dbReference>
<feature type="domain" description="UvrD-like helicase ATP-binding" evidence="10">
    <location>
        <begin position="1"/>
        <end position="475"/>
    </location>
</feature>
<feature type="binding site" evidence="9">
    <location>
        <begin position="12"/>
        <end position="19"/>
    </location>
    <ligand>
        <name>ATP</name>
        <dbReference type="ChEBI" id="CHEBI:30616"/>
    </ligand>
</feature>
<evidence type="ECO:0000256" key="8">
    <source>
        <dbReference type="ARBA" id="ARBA00048988"/>
    </source>
</evidence>
<evidence type="ECO:0000256" key="7">
    <source>
        <dbReference type="ARBA" id="ARBA00034808"/>
    </source>
</evidence>
<accession>A0A1M5T4L9</accession>
<protein>
    <recommendedName>
        <fullName evidence="7">DNA 3'-5' helicase</fullName>
        <ecNumber evidence="7">5.6.2.4</ecNumber>
    </recommendedName>
</protein>
<evidence type="ECO:0000256" key="6">
    <source>
        <dbReference type="ARBA" id="ARBA00034617"/>
    </source>
</evidence>
<keyword evidence="5" id="KW-0413">Isomerase</keyword>
<dbReference type="Proteomes" id="UP000184109">
    <property type="component" value="Unassembled WGS sequence"/>
</dbReference>
<keyword evidence="12" id="KW-0540">Nuclease</keyword>
<evidence type="ECO:0000256" key="2">
    <source>
        <dbReference type="ARBA" id="ARBA00022801"/>
    </source>
</evidence>
<evidence type="ECO:0000256" key="1">
    <source>
        <dbReference type="ARBA" id="ARBA00022741"/>
    </source>
</evidence>
<dbReference type="EC" id="5.6.2.4" evidence="7"/>
<dbReference type="GO" id="GO:0005829">
    <property type="term" value="C:cytosol"/>
    <property type="evidence" value="ECO:0007669"/>
    <property type="project" value="TreeGrafter"/>
</dbReference>
<dbReference type="Gene3D" id="1.10.3170.10">
    <property type="entry name" value="Recbcd, chain B, domain 2"/>
    <property type="match status" value="1"/>
</dbReference>
<dbReference type="InterPro" id="IPR014016">
    <property type="entry name" value="UvrD-like_ATP-bd"/>
</dbReference>
<evidence type="ECO:0000259" key="10">
    <source>
        <dbReference type="PROSITE" id="PS51198"/>
    </source>
</evidence>
<dbReference type="GO" id="GO:0005524">
    <property type="term" value="F:ATP binding"/>
    <property type="evidence" value="ECO:0007669"/>
    <property type="project" value="UniProtKB-UniRule"/>
</dbReference>
<evidence type="ECO:0000256" key="5">
    <source>
        <dbReference type="ARBA" id="ARBA00023235"/>
    </source>
</evidence>
<evidence type="ECO:0000313" key="13">
    <source>
        <dbReference type="Proteomes" id="UP000184109"/>
    </source>
</evidence>
<sequence>MISESPFKVYNASAGSGKTFTLVKEYLKILLVAKNEFEFQKILAITFTNKAAAEMKQRVLKTLKDASQNVENNIVVDLLKETGLSSSIVQEKSQRILKNILYNYASFHINTIDSFTHKLIRTFSLDLGLPLDFEVEMDTDPLLEETIDLLISKIGEDKDLTEVLVKYTLDLVEDDKSWNITDSLVSVAKLLLNEENEVEVSKLINTNLSDFTALEKKLRTYLNDTEKAFKDIGEQALAVIDEQDIAYNSFTSSVVPNYFKKFVSGWNDKEEEIATKTVEKCFDTGSFYAKAKPKDPKKLEDRDKIDAIQNDLYPYYELSKQLIATQFGQYFLVKKILKSLVPLAVLSHINKEYTQLKEENNICVNAEFNRVISKQIKNEPVPFIYERLGEKFQYFFIDEMQDTSELQWENLIPLIANTLSQGNGQLMLVGDAKQSIYRWRGGKASQFVALSDEANHDLFHVDKKVVTLGTNYRSYSNVINFNNDFFAFLSSYIKEPAYQDIYAQEKHQQTNSKEGGYVRLEVFERDEEFVAHEVYPEKIHQMILEIKSKGFYYGDICVLTRKKNDGIAVADYLVSKGIEVISPDSLLLKNNKVVQVFVFLLRWIENPEDKEVLIQVLYYLYNHLNIDIPEHEFYENCLSKTNTKELFAYLELEFSLTNFFSLSLYDGLEYLIRVFHFQDISDVFVQAFLDVVLQYQLKESGSLQMFLSYWDKKKKNLKVEVAPSENAVQIMTIHKSKGLEFPVVIFPFDLNTEDINREKVWYQTHDTDLFNDFESFQIKASSKLSLYGSQGENHLNKISAEIQLDNFNLLYVALTRAEEQLYILSDTKKKKADTPKLFSDYFQEYMSQKNAEGVYEIGNSERLSTIKKSEEDYLLKSFYSVDKKDNQIFIVQKESNEDDARLYGNLIHNAFEKVISVKDVDLAITYIEQQGLPTEVFSSAKKLIKDVVNHPQLSEYYKEGLEVYTERSFLTHSGEINIMDRVVFYDNEVVIIDYKTGVFNKSHELQIENYTNVLVGLGYTVKEKLLVYCDDLVKVFNI</sequence>
<dbReference type="GO" id="GO:0004527">
    <property type="term" value="F:exonuclease activity"/>
    <property type="evidence" value="ECO:0007669"/>
    <property type="project" value="UniProtKB-KW"/>
</dbReference>
<dbReference type="AlphaFoldDB" id="A0A1M5T4L9"/>
<dbReference type="PANTHER" id="PTHR11070:SF67">
    <property type="entry name" value="DNA 3'-5' HELICASE"/>
    <property type="match status" value="1"/>
</dbReference>
<gene>
    <name evidence="12" type="ORF">SAMN05444281_0677</name>
</gene>
<evidence type="ECO:0000256" key="3">
    <source>
        <dbReference type="ARBA" id="ARBA00022806"/>
    </source>
</evidence>
<dbReference type="Gene3D" id="3.40.50.300">
    <property type="entry name" value="P-loop containing nucleotide triphosphate hydrolases"/>
    <property type="match status" value="3"/>
</dbReference>
<comment type="catalytic activity">
    <reaction evidence="8">
        <text>ATP + H2O = ADP + phosphate + H(+)</text>
        <dbReference type="Rhea" id="RHEA:13065"/>
        <dbReference type="ChEBI" id="CHEBI:15377"/>
        <dbReference type="ChEBI" id="CHEBI:15378"/>
        <dbReference type="ChEBI" id="CHEBI:30616"/>
        <dbReference type="ChEBI" id="CHEBI:43474"/>
        <dbReference type="ChEBI" id="CHEBI:456216"/>
        <dbReference type="EC" id="5.6.2.4"/>
    </reaction>
</comment>
<evidence type="ECO:0000313" key="12">
    <source>
        <dbReference type="EMBL" id="SHH45323.1"/>
    </source>
</evidence>
<dbReference type="GO" id="GO:0043138">
    <property type="term" value="F:3'-5' DNA helicase activity"/>
    <property type="evidence" value="ECO:0007669"/>
    <property type="project" value="UniProtKB-EC"/>
</dbReference>
<evidence type="ECO:0000259" key="11">
    <source>
        <dbReference type="PROSITE" id="PS51217"/>
    </source>
</evidence>
<dbReference type="GO" id="GO:0003677">
    <property type="term" value="F:DNA binding"/>
    <property type="evidence" value="ECO:0007669"/>
    <property type="project" value="InterPro"/>
</dbReference>
<dbReference type="EMBL" id="FQXQ01000001">
    <property type="protein sequence ID" value="SHH45323.1"/>
    <property type="molecule type" value="Genomic_DNA"/>
</dbReference>
<dbReference type="SUPFAM" id="SSF52980">
    <property type="entry name" value="Restriction endonuclease-like"/>
    <property type="match status" value="1"/>
</dbReference>